<proteinExistence type="inferred from homology"/>
<keyword evidence="3" id="KW-0808">Transferase</keyword>
<dbReference type="SUPFAM" id="SSF53271">
    <property type="entry name" value="PRTase-like"/>
    <property type="match status" value="1"/>
</dbReference>
<comment type="similarity">
    <text evidence="1">Belongs to the ComF/GntX family.</text>
</comment>
<dbReference type="InterPro" id="IPR029057">
    <property type="entry name" value="PRTase-like"/>
</dbReference>
<evidence type="ECO:0000256" key="1">
    <source>
        <dbReference type="ARBA" id="ARBA00008007"/>
    </source>
</evidence>
<dbReference type="Pfam" id="PF18912">
    <property type="entry name" value="DZR_2"/>
    <property type="match status" value="1"/>
</dbReference>
<name>A0A0G0MVJ1_9BACT</name>
<dbReference type="InterPro" id="IPR051910">
    <property type="entry name" value="ComF/GntX_DNA_util-trans"/>
</dbReference>
<dbReference type="AlphaFoldDB" id="A0A0G0MVJ1"/>
<comment type="caution">
    <text evidence="3">The sequence shown here is derived from an EMBL/GenBank/DDBJ whole genome shotgun (WGS) entry which is preliminary data.</text>
</comment>
<accession>A0A0G0MVJ1</accession>
<dbReference type="InterPro" id="IPR044005">
    <property type="entry name" value="DZR_2"/>
</dbReference>
<evidence type="ECO:0000259" key="2">
    <source>
        <dbReference type="Pfam" id="PF18912"/>
    </source>
</evidence>
<protein>
    <submittedName>
        <fullName evidence="3">Phosphoribosyltransferase</fullName>
    </submittedName>
</protein>
<evidence type="ECO:0000313" key="3">
    <source>
        <dbReference type="EMBL" id="KKQ77659.1"/>
    </source>
</evidence>
<sequence>MNIILDLFFPKKCVGCKKEGSYFCQDCIADILQTDLICPQCGNLSIGGLTHPGCERSFSLDGLWSLGIYQGSLKRAIQKLKYEPALVRDFAPVLADIIVYYWKKYSPYLFDLVRKNKSQWVVVPVPLFWFRENKRGFNQSKLLGQILSKKLGLDYCDALKRIRFTRSQVKLKSEQRRKNIYGAFEISSNYTLDAKPYVLLIDDVWTTGSTLRECAKVLKKAGATKVWAMTLAR</sequence>
<organism evidence="3 4">
    <name type="scientific">Candidatus Daviesbacteria bacterium GW2011_GWF2_38_6</name>
    <dbReference type="NCBI Taxonomy" id="1618432"/>
    <lineage>
        <taxon>Bacteria</taxon>
        <taxon>Candidatus Daviesiibacteriota</taxon>
    </lineage>
</organism>
<dbReference type="PANTHER" id="PTHR47505">
    <property type="entry name" value="DNA UTILIZATION PROTEIN YHGH"/>
    <property type="match status" value="1"/>
</dbReference>
<dbReference type="Gene3D" id="3.40.50.2020">
    <property type="match status" value="1"/>
</dbReference>
<evidence type="ECO:0000313" key="4">
    <source>
        <dbReference type="Proteomes" id="UP000034324"/>
    </source>
</evidence>
<gene>
    <name evidence="3" type="ORF">US99_C0036G0004</name>
</gene>
<dbReference type="EMBL" id="LBVC01000036">
    <property type="protein sequence ID" value="KKQ77659.1"/>
    <property type="molecule type" value="Genomic_DNA"/>
</dbReference>
<reference evidence="3 4" key="1">
    <citation type="journal article" date="2015" name="Nature">
        <title>rRNA introns, odd ribosomes, and small enigmatic genomes across a large radiation of phyla.</title>
        <authorList>
            <person name="Brown C.T."/>
            <person name="Hug L.A."/>
            <person name="Thomas B.C."/>
            <person name="Sharon I."/>
            <person name="Castelle C.J."/>
            <person name="Singh A."/>
            <person name="Wilkins M.J."/>
            <person name="Williams K.H."/>
            <person name="Banfield J.F."/>
        </authorList>
    </citation>
    <scope>NUCLEOTIDE SEQUENCE [LARGE SCALE GENOMIC DNA]</scope>
</reference>
<dbReference type="InterPro" id="IPR000836">
    <property type="entry name" value="PRTase_dom"/>
</dbReference>
<dbReference type="GO" id="GO:0016757">
    <property type="term" value="F:glycosyltransferase activity"/>
    <property type="evidence" value="ECO:0007669"/>
    <property type="project" value="UniProtKB-KW"/>
</dbReference>
<dbReference type="Proteomes" id="UP000034324">
    <property type="component" value="Unassembled WGS sequence"/>
</dbReference>
<dbReference type="PANTHER" id="PTHR47505:SF1">
    <property type="entry name" value="DNA UTILIZATION PROTEIN YHGH"/>
    <property type="match status" value="1"/>
</dbReference>
<dbReference type="CDD" id="cd06223">
    <property type="entry name" value="PRTases_typeI"/>
    <property type="match status" value="1"/>
</dbReference>
<keyword evidence="3" id="KW-0328">Glycosyltransferase</keyword>
<feature type="domain" description="Double zinc ribbon" evidence="2">
    <location>
        <begin position="4"/>
        <end position="47"/>
    </location>
</feature>